<sequence length="80" mass="9463">MEERAKGNYAIMKFDKLIVEDKESFGKRKRTMPSPNENDHYKSPNIKNSEKPTPKVNRKNAFDFMRNRSNSLTMDRPNNQ</sequence>
<feature type="compositionally biased region" description="Basic and acidic residues" evidence="1">
    <location>
        <begin position="37"/>
        <end position="53"/>
    </location>
</feature>
<name>A0A5E4QJI4_9NEOP</name>
<dbReference type="EMBL" id="FZQP02003556">
    <property type="protein sequence ID" value="VVC98440.1"/>
    <property type="molecule type" value="Genomic_DNA"/>
</dbReference>
<dbReference type="Proteomes" id="UP000324832">
    <property type="component" value="Unassembled WGS sequence"/>
</dbReference>
<gene>
    <name evidence="2" type="ORF">LSINAPIS_LOCUS9519</name>
</gene>
<organism evidence="2 3">
    <name type="scientific">Leptidea sinapis</name>
    <dbReference type="NCBI Taxonomy" id="189913"/>
    <lineage>
        <taxon>Eukaryota</taxon>
        <taxon>Metazoa</taxon>
        <taxon>Ecdysozoa</taxon>
        <taxon>Arthropoda</taxon>
        <taxon>Hexapoda</taxon>
        <taxon>Insecta</taxon>
        <taxon>Pterygota</taxon>
        <taxon>Neoptera</taxon>
        <taxon>Endopterygota</taxon>
        <taxon>Lepidoptera</taxon>
        <taxon>Glossata</taxon>
        <taxon>Ditrysia</taxon>
        <taxon>Papilionoidea</taxon>
        <taxon>Pieridae</taxon>
        <taxon>Dismorphiinae</taxon>
        <taxon>Leptidea</taxon>
    </lineage>
</organism>
<keyword evidence="3" id="KW-1185">Reference proteome</keyword>
<evidence type="ECO:0000313" key="2">
    <source>
        <dbReference type="EMBL" id="VVC98440.1"/>
    </source>
</evidence>
<evidence type="ECO:0000313" key="3">
    <source>
        <dbReference type="Proteomes" id="UP000324832"/>
    </source>
</evidence>
<feature type="region of interest" description="Disordered" evidence="1">
    <location>
        <begin position="25"/>
        <end position="80"/>
    </location>
</feature>
<proteinExistence type="predicted"/>
<reference evidence="2 3" key="1">
    <citation type="submission" date="2017-07" db="EMBL/GenBank/DDBJ databases">
        <authorList>
            <person name="Talla V."/>
            <person name="Backstrom N."/>
        </authorList>
    </citation>
    <scope>NUCLEOTIDE SEQUENCE [LARGE SCALE GENOMIC DNA]</scope>
</reference>
<dbReference type="AlphaFoldDB" id="A0A5E4QJI4"/>
<protein>
    <submittedName>
        <fullName evidence="2">Uncharacterized protein</fullName>
    </submittedName>
</protein>
<accession>A0A5E4QJI4</accession>
<evidence type="ECO:0000256" key="1">
    <source>
        <dbReference type="SAM" id="MobiDB-lite"/>
    </source>
</evidence>
<feature type="compositionally biased region" description="Polar residues" evidence="1">
    <location>
        <begin position="67"/>
        <end position="80"/>
    </location>
</feature>